<dbReference type="AlphaFoldDB" id="A0AAN6NJ08"/>
<accession>A0AAN6NJ08</accession>
<gene>
    <name evidence="2" type="ORF">QBC46DRAFT_371385</name>
</gene>
<name>A0AAN6NJ08_9PEZI</name>
<feature type="region of interest" description="Disordered" evidence="1">
    <location>
        <begin position="79"/>
        <end position="108"/>
    </location>
</feature>
<comment type="caution">
    <text evidence="2">The sequence shown here is derived from an EMBL/GenBank/DDBJ whole genome shotgun (WGS) entry which is preliminary data.</text>
</comment>
<protein>
    <submittedName>
        <fullName evidence="2">Uncharacterized protein</fullName>
    </submittedName>
</protein>
<dbReference type="EMBL" id="MU853754">
    <property type="protein sequence ID" value="KAK3945688.1"/>
    <property type="molecule type" value="Genomic_DNA"/>
</dbReference>
<proteinExistence type="predicted"/>
<sequence length="108" mass="12447">MGLLRLKLSSWANKTRRNGPKRENDIKDVKNLRDTATFVLSKLCPLGGGEEGKQRNPYLLTLELKGDKYRYALHRRLQRQSRNAKRREWGVGEEEQGDLEGTYSCVPS</sequence>
<evidence type="ECO:0000313" key="3">
    <source>
        <dbReference type="Proteomes" id="UP001303473"/>
    </source>
</evidence>
<reference evidence="3" key="1">
    <citation type="journal article" date="2023" name="Mol. Phylogenet. Evol.">
        <title>Genome-scale phylogeny and comparative genomics of the fungal order Sordariales.</title>
        <authorList>
            <person name="Hensen N."/>
            <person name="Bonometti L."/>
            <person name="Westerberg I."/>
            <person name="Brannstrom I.O."/>
            <person name="Guillou S."/>
            <person name="Cros-Aarteil S."/>
            <person name="Calhoun S."/>
            <person name="Haridas S."/>
            <person name="Kuo A."/>
            <person name="Mondo S."/>
            <person name="Pangilinan J."/>
            <person name="Riley R."/>
            <person name="LaButti K."/>
            <person name="Andreopoulos B."/>
            <person name="Lipzen A."/>
            <person name="Chen C."/>
            <person name="Yan M."/>
            <person name="Daum C."/>
            <person name="Ng V."/>
            <person name="Clum A."/>
            <person name="Steindorff A."/>
            <person name="Ohm R.A."/>
            <person name="Martin F."/>
            <person name="Silar P."/>
            <person name="Natvig D.O."/>
            <person name="Lalanne C."/>
            <person name="Gautier V."/>
            <person name="Ament-Velasquez S.L."/>
            <person name="Kruys A."/>
            <person name="Hutchinson M.I."/>
            <person name="Powell A.J."/>
            <person name="Barry K."/>
            <person name="Miller A.N."/>
            <person name="Grigoriev I.V."/>
            <person name="Debuchy R."/>
            <person name="Gladieux P."/>
            <person name="Hiltunen Thoren M."/>
            <person name="Johannesson H."/>
        </authorList>
    </citation>
    <scope>NUCLEOTIDE SEQUENCE [LARGE SCALE GENOMIC DNA]</scope>
    <source>
        <strain evidence="3">CBS 340.73</strain>
    </source>
</reference>
<dbReference type="Proteomes" id="UP001303473">
    <property type="component" value="Unassembled WGS sequence"/>
</dbReference>
<evidence type="ECO:0000313" key="2">
    <source>
        <dbReference type="EMBL" id="KAK3945688.1"/>
    </source>
</evidence>
<evidence type="ECO:0000256" key="1">
    <source>
        <dbReference type="SAM" id="MobiDB-lite"/>
    </source>
</evidence>
<organism evidence="2 3">
    <name type="scientific">Diplogelasinospora grovesii</name>
    <dbReference type="NCBI Taxonomy" id="303347"/>
    <lineage>
        <taxon>Eukaryota</taxon>
        <taxon>Fungi</taxon>
        <taxon>Dikarya</taxon>
        <taxon>Ascomycota</taxon>
        <taxon>Pezizomycotina</taxon>
        <taxon>Sordariomycetes</taxon>
        <taxon>Sordariomycetidae</taxon>
        <taxon>Sordariales</taxon>
        <taxon>Diplogelasinosporaceae</taxon>
        <taxon>Diplogelasinospora</taxon>
    </lineage>
</organism>
<keyword evidence="3" id="KW-1185">Reference proteome</keyword>